<organism evidence="3 4">
    <name type="scientific">Vreelandella nigrificans</name>
    <dbReference type="NCBI Taxonomy" id="2042704"/>
    <lineage>
        <taxon>Bacteria</taxon>
        <taxon>Pseudomonadati</taxon>
        <taxon>Pseudomonadota</taxon>
        <taxon>Gammaproteobacteria</taxon>
        <taxon>Oceanospirillales</taxon>
        <taxon>Halomonadaceae</taxon>
        <taxon>Vreelandella</taxon>
    </lineage>
</organism>
<comment type="caution">
    <text evidence="3">The sequence shown here is derived from an EMBL/GenBank/DDBJ whole genome shotgun (WGS) entry which is preliminary data.</text>
</comment>
<protein>
    <recommendedName>
        <fullName evidence="5">Pilus assembly protein PilL</fullName>
    </recommendedName>
</protein>
<dbReference type="Proteomes" id="UP000218677">
    <property type="component" value="Unassembled WGS sequence"/>
</dbReference>
<accession>A0A2A4HGA8</accession>
<dbReference type="AlphaFoldDB" id="A0A2A4HGA8"/>
<evidence type="ECO:0008006" key="5">
    <source>
        <dbReference type="Google" id="ProtNLM"/>
    </source>
</evidence>
<name>A0A2A4HGA8_9GAMM</name>
<dbReference type="InterPro" id="IPR022260">
    <property type="entry name" value="Integr_conj_element_PilL"/>
</dbReference>
<feature type="compositionally biased region" description="Basic and acidic residues" evidence="1">
    <location>
        <begin position="201"/>
        <end position="214"/>
    </location>
</feature>
<dbReference type="NCBIfam" id="TIGR03748">
    <property type="entry name" value="conj_PilL"/>
    <property type="match status" value="1"/>
</dbReference>
<keyword evidence="2" id="KW-0732">Signal</keyword>
<keyword evidence="4" id="KW-1185">Reference proteome</keyword>
<feature type="chain" id="PRO_5012449721" description="Pilus assembly protein PilL" evidence="2">
    <location>
        <begin position="27"/>
        <end position="221"/>
    </location>
</feature>
<sequence length="221" mass="24243">MDSLRQRMLNLPTLSTAALIATTLLAGCAHQPQQAPEPSNADSLVLSLPYFDVDGERHRAVVTGPNPPTTEAVTPDIYSDELPSVEVIRTGRYQLVATQASLGQRYLLEQTIDVRIPASMTTTVEDALHHTLRHTGYSLCPAPGPAQRTLYRKPLPAAHYRLGPMPLREALQVLGGDAWELEVDPVAREVCYQVRDIRYAPGHGDDSRDERNEAVAEVSDA</sequence>
<evidence type="ECO:0000313" key="3">
    <source>
        <dbReference type="EMBL" id="PCF93700.1"/>
    </source>
</evidence>
<feature type="region of interest" description="Disordered" evidence="1">
    <location>
        <begin position="201"/>
        <end position="221"/>
    </location>
</feature>
<reference evidence="4" key="1">
    <citation type="submission" date="2017-09" db="EMBL/GenBank/DDBJ databases">
        <authorList>
            <person name="Cho G.-S."/>
            <person name="Oguntoyinbo F.A."/>
            <person name="Cnockaert M."/>
            <person name="Kabisch J."/>
            <person name="Neve H."/>
            <person name="Bockelmann W."/>
            <person name="Wenning M."/>
            <person name="Franz C.M."/>
            <person name="Vandamme P."/>
        </authorList>
    </citation>
    <scope>NUCLEOTIDE SEQUENCE [LARGE SCALE GENOMIC DNA]</scope>
    <source>
        <strain evidence="4">MBT G8648</strain>
    </source>
</reference>
<dbReference type="EMBL" id="NWUX01000032">
    <property type="protein sequence ID" value="PCF93700.1"/>
    <property type="molecule type" value="Genomic_DNA"/>
</dbReference>
<evidence type="ECO:0000256" key="1">
    <source>
        <dbReference type="SAM" id="MobiDB-lite"/>
    </source>
</evidence>
<dbReference type="OrthoDB" id="8527469at2"/>
<gene>
    <name evidence="3" type="ORF">CPA45_21010</name>
</gene>
<evidence type="ECO:0000256" key="2">
    <source>
        <dbReference type="SAM" id="SignalP"/>
    </source>
</evidence>
<feature type="signal peptide" evidence="2">
    <location>
        <begin position="1"/>
        <end position="26"/>
    </location>
</feature>
<dbReference type="PROSITE" id="PS51257">
    <property type="entry name" value="PROKAR_LIPOPROTEIN"/>
    <property type="match status" value="1"/>
</dbReference>
<proteinExistence type="predicted"/>
<evidence type="ECO:0000313" key="4">
    <source>
        <dbReference type="Proteomes" id="UP000218677"/>
    </source>
</evidence>